<feature type="signal peptide" evidence="1">
    <location>
        <begin position="1"/>
        <end position="31"/>
    </location>
</feature>
<evidence type="ECO:0000313" key="4">
    <source>
        <dbReference type="Proteomes" id="UP000250369"/>
    </source>
</evidence>
<comment type="caution">
    <text evidence="3">The sequence shown here is derived from an EMBL/GenBank/DDBJ whole genome shotgun (WGS) entry which is preliminary data.</text>
</comment>
<reference evidence="3 4" key="1">
    <citation type="journal article" date="2009" name="Int. J. Syst. Evol. Microbiol.">
        <title>Paenibacillus contaminans sp. nov., isolated from a contaminated laboratory plate.</title>
        <authorList>
            <person name="Chou J.H."/>
            <person name="Lee J.H."/>
            <person name="Lin M.C."/>
            <person name="Chang P.S."/>
            <person name="Arun A.B."/>
            <person name="Young C.C."/>
            <person name="Chen W.M."/>
        </authorList>
    </citation>
    <scope>NUCLEOTIDE SEQUENCE [LARGE SCALE GENOMIC DNA]</scope>
    <source>
        <strain evidence="3 4">CKOBP-6</strain>
    </source>
</reference>
<sequence>MIRMSKKWVRSLVLAASIGVASAGLSVPAHAADLQMQVNGTAVAFEYGKPYLESGRSLFPLRDLLVALGVENDDKHIVWDGDKQSVTVIKGEIRIELAVGQKAFYRNGQLFTVLDVPAANVDGRVYLPARAVAEALGYEVGFDADTGTVTAAKPSSGEPDKPAQQPVVLSLSVEEAIASLYGSSVEELSAEQTETVNGLLAMDRAVLAGKLVDMYDMTFEYGQTNMEIVNFVKQFWSAGLQAIADYSIGQASSDQAGYKVNKLLAALPGEASFSTLADLLLKHPNAAVRYNIAYIISASKAEAALPALADSFATEKDAQVLGNIMAGALQAAGADSAKIAVIFEKYVSLGDASKDNFSGVLQSVLSDDADKKAAWRKFLGDKAESGNTDAADLLKTANLK</sequence>
<gene>
    <name evidence="3" type="ORF">DQG23_29055</name>
</gene>
<dbReference type="Proteomes" id="UP000250369">
    <property type="component" value="Unassembled WGS sequence"/>
</dbReference>
<dbReference type="SUPFAM" id="SSF55383">
    <property type="entry name" value="Copper amine oxidase, domain N"/>
    <property type="match status" value="1"/>
</dbReference>
<organism evidence="3 4">
    <name type="scientific">Paenibacillus contaminans</name>
    <dbReference type="NCBI Taxonomy" id="450362"/>
    <lineage>
        <taxon>Bacteria</taxon>
        <taxon>Bacillati</taxon>
        <taxon>Bacillota</taxon>
        <taxon>Bacilli</taxon>
        <taxon>Bacillales</taxon>
        <taxon>Paenibacillaceae</taxon>
        <taxon>Paenibacillus</taxon>
    </lineage>
</organism>
<dbReference type="InterPro" id="IPR036582">
    <property type="entry name" value="Mao_N_sf"/>
</dbReference>
<dbReference type="InterPro" id="IPR012854">
    <property type="entry name" value="Cu_amine_oxidase-like_N"/>
</dbReference>
<feature type="chain" id="PRO_5016387185" description="Copper amine oxidase-like N-terminal domain-containing protein" evidence="1">
    <location>
        <begin position="32"/>
        <end position="400"/>
    </location>
</feature>
<evidence type="ECO:0000313" key="3">
    <source>
        <dbReference type="EMBL" id="RAV16044.1"/>
    </source>
</evidence>
<proteinExistence type="predicted"/>
<dbReference type="Gene3D" id="3.30.457.10">
    <property type="entry name" value="Copper amine oxidase-like, N-terminal domain"/>
    <property type="match status" value="1"/>
</dbReference>
<dbReference type="AlphaFoldDB" id="A0A329M7T5"/>
<dbReference type="Pfam" id="PF07833">
    <property type="entry name" value="Cu_amine_oxidN1"/>
    <property type="match status" value="1"/>
</dbReference>
<evidence type="ECO:0000259" key="2">
    <source>
        <dbReference type="Pfam" id="PF07833"/>
    </source>
</evidence>
<evidence type="ECO:0000256" key="1">
    <source>
        <dbReference type="SAM" id="SignalP"/>
    </source>
</evidence>
<name>A0A329M7T5_9BACL</name>
<feature type="domain" description="Copper amine oxidase-like N-terminal" evidence="2">
    <location>
        <begin position="37"/>
        <end position="150"/>
    </location>
</feature>
<protein>
    <recommendedName>
        <fullName evidence="2">Copper amine oxidase-like N-terminal domain-containing protein</fullName>
    </recommendedName>
</protein>
<keyword evidence="4" id="KW-1185">Reference proteome</keyword>
<keyword evidence="1" id="KW-0732">Signal</keyword>
<accession>A0A329M7T5</accession>
<dbReference type="EMBL" id="QMFB01000022">
    <property type="protein sequence ID" value="RAV16044.1"/>
    <property type="molecule type" value="Genomic_DNA"/>
</dbReference>